<feature type="compositionally biased region" description="Low complexity" evidence="1">
    <location>
        <begin position="176"/>
        <end position="185"/>
    </location>
</feature>
<organism evidence="2 3">
    <name type="scientific">Exophiala dermatitidis</name>
    <name type="common">Black yeast-like fungus</name>
    <name type="synonym">Wangiella dermatitidis</name>
    <dbReference type="NCBI Taxonomy" id="5970"/>
    <lineage>
        <taxon>Eukaryota</taxon>
        <taxon>Fungi</taxon>
        <taxon>Dikarya</taxon>
        <taxon>Ascomycota</taxon>
        <taxon>Pezizomycotina</taxon>
        <taxon>Eurotiomycetes</taxon>
        <taxon>Chaetothyriomycetidae</taxon>
        <taxon>Chaetothyriales</taxon>
        <taxon>Herpotrichiellaceae</taxon>
        <taxon>Exophiala</taxon>
    </lineage>
</organism>
<evidence type="ECO:0008006" key="4">
    <source>
        <dbReference type="Google" id="ProtNLM"/>
    </source>
</evidence>
<dbReference type="EMBL" id="JAJGCB010000001">
    <property type="protein sequence ID" value="KAJ8995754.1"/>
    <property type="molecule type" value="Genomic_DNA"/>
</dbReference>
<evidence type="ECO:0000313" key="2">
    <source>
        <dbReference type="EMBL" id="KAJ8995754.1"/>
    </source>
</evidence>
<name>A0AAN6F3N1_EXODE</name>
<feature type="compositionally biased region" description="Basic and acidic residues" evidence="1">
    <location>
        <begin position="250"/>
        <end position="266"/>
    </location>
</feature>
<feature type="compositionally biased region" description="Basic residues" evidence="1">
    <location>
        <begin position="162"/>
        <end position="171"/>
    </location>
</feature>
<protein>
    <recommendedName>
        <fullName evidence="4">PRP38-assoc multi-domain protein</fullName>
    </recommendedName>
</protein>
<comment type="caution">
    <text evidence="2">The sequence shown here is derived from an EMBL/GenBank/DDBJ whole genome shotgun (WGS) entry which is preliminary data.</text>
</comment>
<dbReference type="Proteomes" id="UP001161757">
    <property type="component" value="Unassembled WGS sequence"/>
</dbReference>
<gene>
    <name evidence="2" type="ORF">HRR80_000512</name>
</gene>
<feature type="compositionally biased region" description="Basic and acidic residues" evidence="1">
    <location>
        <begin position="224"/>
        <end position="240"/>
    </location>
</feature>
<feature type="region of interest" description="Disordered" evidence="1">
    <location>
        <begin position="1"/>
        <end position="185"/>
    </location>
</feature>
<reference evidence="2" key="1">
    <citation type="submission" date="2023-01" db="EMBL/GenBank/DDBJ databases">
        <title>Exophiala dermititidis isolated from Cystic Fibrosis Patient.</title>
        <authorList>
            <person name="Kurbessoian T."/>
            <person name="Crocker A."/>
            <person name="Murante D."/>
            <person name="Hogan D.A."/>
            <person name="Stajich J.E."/>
        </authorList>
    </citation>
    <scope>NUCLEOTIDE SEQUENCE</scope>
    <source>
        <strain evidence="2">Ex8</strain>
    </source>
</reference>
<dbReference type="AlphaFoldDB" id="A0AAN6F3N1"/>
<feature type="compositionally biased region" description="Low complexity" evidence="1">
    <location>
        <begin position="129"/>
        <end position="138"/>
    </location>
</feature>
<evidence type="ECO:0000256" key="1">
    <source>
        <dbReference type="SAM" id="MobiDB-lite"/>
    </source>
</evidence>
<accession>A0AAN6F3N1</accession>
<feature type="region of interest" description="Disordered" evidence="1">
    <location>
        <begin position="221"/>
        <end position="266"/>
    </location>
</feature>
<evidence type="ECO:0000313" key="3">
    <source>
        <dbReference type="Proteomes" id="UP001161757"/>
    </source>
</evidence>
<sequence length="266" mass="29956">MAAAEYFASGARPPYEQTNSLYPPPPGRPQRAHSQPGRTYPPPQPSHSSPQLPPVHHVPYVSPPPPYQPLTTESKPSPYLAPHQSSSAQQRPSISYQQRPDQYSMSLPNYQAWPPATPQHVATAPQPYPYQQQIYPPYASRPSLSIRDAGIGDGYASDPEQRRRKHKSRSRRISDNSRSTNADGFIGAAGGGLLGDLLFPGLGTVGGALVGWVGGKDYGKHRKWREEKRDRDQERWERKFGRSHSRSRSRSRDERRDSHDRRKSYD</sequence>
<feature type="compositionally biased region" description="Polar residues" evidence="1">
    <location>
        <begin position="83"/>
        <end position="109"/>
    </location>
</feature>
<proteinExistence type="predicted"/>
<feature type="compositionally biased region" description="Low complexity" evidence="1">
    <location>
        <begin position="46"/>
        <end position="60"/>
    </location>
</feature>